<organism evidence="3">
    <name type="scientific">marine sediment metagenome</name>
    <dbReference type="NCBI Taxonomy" id="412755"/>
    <lineage>
        <taxon>unclassified sequences</taxon>
        <taxon>metagenomes</taxon>
        <taxon>ecological metagenomes</taxon>
    </lineage>
</organism>
<name>A0A0F9MJT7_9ZZZZ</name>
<protein>
    <submittedName>
        <fullName evidence="3">Uncharacterized protein</fullName>
    </submittedName>
</protein>
<dbReference type="Pfam" id="PF23771">
    <property type="entry name" value="DUF7168"/>
    <property type="match status" value="1"/>
</dbReference>
<dbReference type="EMBL" id="LAZR01005486">
    <property type="protein sequence ID" value="KKM99531.1"/>
    <property type="molecule type" value="Genomic_DNA"/>
</dbReference>
<dbReference type="Pfam" id="PF10979">
    <property type="entry name" value="DUF2786"/>
    <property type="match status" value="1"/>
</dbReference>
<evidence type="ECO:0000259" key="1">
    <source>
        <dbReference type="Pfam" id="PF10979"/>
    </source>
</evidence>
<sequence length="235" mass="25995">MISDKITEKIQQLLVMAEHPNSNENEAAVALEKAQELLLKHNLTRLDIANATGQAPPGIGKLDYTETAGYTWKRQLVSVLANANLCKVIGTPSEKTWHIFGAHDNVSSVLEMYTWITAQLTEMAAREFRTYKNDEGTERGQTWKSGYYQGATDAIRDRLKKPLDTFTYGTGKDLVVQNTTALNTAVRKVYPHLRRAGVSRSRGYDGSIAGKQAGRGMSLVPQRRIGGTLRLSAGR</sequence>
<proteinExistence type="predicted"/>
<reference evidence="3" key="1">
    <citation type="journal article" date="2015" name="Nature">
        <title>Complex archaea that bridge the gap between prokaryotes and eukaryotes.</title>
        <authorList>
            <person name="Spang A."/>
            <person name="Saw J.H."/>
            <person name="Jorgensen S.L."/>
            <person name="Zaremba-Niedzwiedzka K."/>
            <person name="Martijn J."/>
            <person name="Lind A.E."/>
            <person name="van Eijk R."/>
            <person name="Schleper C."/>
            <person name="Guy L."/>
            <person name="Ettema T.J."/>
        </authorList>
    </citation>
    <scope>NUCLEOTIDE SEQUENCE</scope>
</reference>
<accession>A0A0F9MJT7</accession>
<dbReference type="AlphaFoldDB" id="A0A0F9MJT7"/>
<dbReference type="InterPro" id="IPR055592">
    <property type="entry name" value="DUF7168"/>
</dbReference>
<feature type="domain" description="DUF7168" evidence="2">
    <location>
        <begin position="68"/>
        <end position="163"/>
    </location>
</feature>
<gene>
    <name evidence="3" type="ORF">LCGC14_1146950</name>
</gene>
<dbReference type="InterPro" id="IPR024498">
    <property type="entry name" value="DUF2786"/>
</dbReference>
<comment type="caution">
    <text evidence="3">The sequence shown here is derived from an EMBL/GenBank/DDBJ whole genome shotgun (WGS) entry which is preliminary data.</text>
</comment>
<evidence type="ECO:0000259" key="2">
    <source>
        <dbReference type="Pfam" id="PF23771"/>
    </source>
</evidence>
<evidence type="ECO:0000313" key="3">
    <source>
        <dbReference type="EMBL" id="KKM99531.1"/>
    </source>
</evidence>
<feature type="domain" description="DUF2786" evidence="1">
    <location>
        <begin position="5"/>
        <end position="44"/>
    </location>
</feature>